<dbReference type="Proteomes" id="UP000772618">
    <property type="component" value="Unassembled WGS sequence"/>
</dbReference>
<evidence type="ECO:0000313" key="6">
    <source>
        <dbReference type="Proteomes" id="UP000772618"/>
    </source>
</evidence>
<dbReference type="InterPro" id="IPR013762">
    <property type="entry name" value="Integrase-like_cat_sf"/>
</dbReference>
<protein>
    <submittedName>
        <fullName evidence="5">Phage integrase SAM-like domain-containing protein</fullName>
    </submittedName>
</protein>
<reference evidence="5 6" key="1">
    <citation type="submission" date="2021-05" db="EMBL/GenBank/DDBJ databases">
        <title>A Polyphasic approach of four new species of the genus Ohtaekwangia: Ohtaekwangia histidinii sp. nov., Ohtaekwangia cretensis sp. nov., Ohtaekwangia indiensis sp. nov., Ohtaekwangia reichenbachii sp. nov. from diverse environment.</title>
        <authorList>
            <person name="Octaviana S."/>
        </authorList>
    </citation>
    <scope>NUCLEOTIDE SEQUENCE [LARGE SCALE GENOMIC DNA]</scope>
    <source>
        <strain evidence="5 6">PWU20</strain>
    </source>
</reference>
<dbReference type="SUPFAM" id="SSF56349">
    <property type="entry name" value="DNA breaking-rejoining enzymes"/>
    <property type="match status" value="1"/>
</dbReference>
<organism evidence="5 6">
    <name type="scientific">Chryseosolibacter indicus</name>
    <dbReference type="NCBI Taxonomy" id="2782351"/>
    <lineage>
        <taxon>Bacteria</taxon>
        <taxon>Pseudomonadati</taxon>
        <taxon>Bacteroidota</taxon>
        <taxon>Cytophagia</taxon>
        <taxon>Cytophagales</taxon>
        <taxon>Chryseotaleaceae</taxon>
        <taxon>Chryseosolibacter</taxon>
    </lineage>
</organism>
<dbReference type="PANTHER" id="PTHR30349:SF64">
    <property type="entry name" value="PROPHAGE INTEGRASE INTD-RELATED"/>
    <property type="match status" value="1"/>
</dbReference>
<proteinExistence type="predicted"/>
<dbReference type="InterPro" id="IPR035386">
    <property type="entry name" value="Arm-DNA-bind_5"/>
</dbReference>
<name>A0ABS5VWS9_9BACT</name>
<keyword evidence="2" id="KW-0233">DNA recombination</keyword>
<dbReference type="Pfam" id="PF17293">
    <property type="entry name" value="Arm-DNA-bind_5"/>
    <property type="match status" value="1"/>
</dbReference>
<dbReference type="EMBL" id="JAHESD010000071">
    <property type="protein sequence ID" value="MBT1705882.1"/>
    <property type="molecule type" value="Genomic_DNA"/>
</dbReference>
<feature type="domain" description="Phage integrase SAM-like" evidence="3">
    <location>
        <begin position="106"/>
        <end position="210"/>
    </location>
</feature>
<dbReference type="InterPro" id="IPR011010">
    <property type="entry name" value="DNA_brk_join_enz"/>
</dbReference>
<feature type="non-terminal residue" evidence="5">
    <location>
        <position position="329"/>
    </location>
</feature>
<evidence type="ECO:0000256" key="2">
    <source>
        <dbReference type="ARBA" id="ARBA00023172"/>
    </source>
</evidence>
<dbReference type="Pfam" id="PF13102">
    <property type="entry name" value="Phage_int_SAM_5"/>
    <property type="match status" value="1"/>
</dbReference>
<comment type="caution">
    <text evidence="5">The sequence shown here is derived from an EMBL/GenBank/DDBJ whole genome shotgun (WGS) entry which is preliminary data.</text>
</comment>
<evidence type="ECO:0000259" key="3">
    <source>
        <dbReference type="Pfam" id="PF13102"/>
    </source>
</evidence>
<evidence type="ECO:0000256" key="1">
    <source>
        <dbReference type="ARBA" id="ARBA00023125"/>
    </source>
</evidence>
<evidence type="ECO:0000259" key="4">
    <source>
        <dbReference type="Pfam" id="PF17293"/>
    </source>
</evidence>
<gene>
    <name evidence="5" type="ORF">KK060_21505</name>
</gene>
<dbReference type="InterPro" id="IPR050090">
    <property type="entry name" value="Tyrosine_recombinase_XerCD"/>
</dbReference>
<dbReference type="Gene3D" id="1.10.150.130">
    <property type="match status" value="1"/>
</dbReference>
<sequence length="329" mass="38926">MSVLFFARKSMANKLNECPIYMRITISGERFEVGTKRFVQADEWSTEASRVKGTVSSSKSINSYLDTLLSKAYAHQRQILNEGRLLCLHEFKCRWHGIPTQTPKMLMQIFDDHNNRMETLIGHEFSPLTFQRYTTAKKHTLDFLKWKLGVDDIDIKKLDYEFIQDFEFWLKSVRRCQHNTVVKYLSNFRKIVNIAIKKGWLTRDPFSGFKMSKREVEREFLTQAELRRIIEKQFEKQRMNQVRDIFLFCCYTGLAYADVQKLQTDELTIGIDGEKWIWTNRKKTGTSTRIPLLPPALKIVNEYLRNPEGPRKDKLFPVLSNHKMNDYLK</sequence>
<accession>A0ABS5VWS9</accession>
<keyword evidence="1" id="KW-0238">DNA-binding</keyword>
<evidence type="ECO:0000313" key="5">
    <source>
        <dbReference type="EMBL" id="MBT1705882.1"/>
    </source>
</evidence>
<dbReference type="InterPro" id="IPR025269">
    <property type="entry name" value="SAM-like_dom"/>
</dbReference>
<dbReference type="PANTHER" id="PTHR30349">
    <property type="entry name" value="PHAGE INTEGRASE-RELATED"/>
    <property type="match status" value="1"/>
</dbReference>
<feature type="domain" description="Arm DNA-binding" evidence="4">
    <location>
        <begin position="5"/>
        <end position="85"/>
    </location>
</feature>
<dbReference type="Gene3D" id="1.10.443.10">
    <property type="entry name" value="Intergrase catalytic core"/>
    <property type="match status" value="1"/>
</dbReference>
<dbReference type="InterPro" id="IPR010998">
    <property type="entry name" value="Integrase_recombinase_N"/>
</dbReference>
<keyword evidence="6" id="KW-1185">Reference proteome</keyword>